<dbReference type="CDD" id="cd06579">
    <property type="entry name" value="TM_PBP1_transp_AraH_like"/>
    <property type="match status" value="1"/>
</dbReference>
<sequence>MSNQNTIQTGNEGSFLDAGKNYINRVKGGETGSLPALLGLVILATIFAVANPIFLKPINFANLLTQTATVTTLAMGLTFVLLLGEIDLSAGVTAGLSAAFLAVTMSQYGVSWPIAAVIAISLGMLIGFLIGLLVAKVGIPSFVVTLAAFLAFQGLQLVVVGKGGLIGIEAPPILAIMNTPMPIIFGWILLAVIVVIYLGTSIYTRIQRTASGQQNKPIGILVFRSIALIVIGAGFVTFLNLERGANPAVTSLKGVPYVVPIVLILLAVGTFVLNRTKFGRHVYAVGGNAEAARRAGIQVSRVRITVFMISSTFAGIAGILMASRQASVDAAAGRSIVLSAIAAAVVGGVSLFGGKGRLSDAVIGGFVIAVIDNGLGLIGLASGLNLAITGGVLLLAATADAITSRKSKTS</sequence>
<feature type="transmembrane region" description="Helical" evidence="9">
    <location>
        <begin position="34"/>
        <end position="54"/>
    </location>
</feature>
<keyword evidence="3" id="KW-1003">Cell membrane</keyword>
<feature type="transmembrane region" description="Helical" evidence="9">
    <location>
        <begin position="302"/>
        <end position="323"/>
    </location>
</feature>
<evidence type="ECO:0000256" key="1">
    <source>
        <dbReference type="ARBA" id="ARBA00004651"/>
    </source>
</evidence>
<accession>A0A6J6E4B2</accession>
<feature type="transmembrane region" description="Helical" evidence="9">
    <location>
        <begin position="254"/>
        <end position="273"/>
    </location>
</feature>
<proteinExistence type="predicted"/>
<evidence type="ECO:0000313" key="10">
    <source>
        <dbReference type="EMBL" id="CAB4570144.1"/>
    </source>
</evidence>
<feature type="transmembrane region" description="Helical" evidence="9">
    <location>
        <begin position="90"/>
        <end position="108"/>
    </location>
</feature>
<reference evidence="10" key="1">
    <citation type="submission" date="2020-05" db="EMBL/GenBank/DDBJ databases">
        <authorList>
            <person name="Chiriac C."/>
            <person name="Salcher M."/>
            <person name="Ghai R."/>
            <person name="Kavagutti S V."/>
        </authorList>
    </citation>
    <scope>NUCLEOTIDE SEQUENCE</scope>
</reference>
<dbReference type="Pfam" id="PF02653">
    <property type="entry name" value="BPD_transp_2"/>
    <property type="match status" value="1"/>
</dbReference>
<name>A0A6J6E4B2_9ZZZZ</name>
<evidence type="ECO:0000256" key="5">
    <source>
        <dbReference type="ARBA" id="ARBA00022597"/>
    </source>
</evidence>
<dbReference type="GO" id="GO:0005886">
    <property type="term" value="C:plasma membrane"/>
    <property type="evidence" value="ECO:0007669"/>
    <property type="project" value="UniProtKB-SubCell"/>
</dbReference>
<dbReference type="EMBL" id="CAEZTU010000004">
    <property type="protein sequence ID" value="CAB4570144.1"/>
    <property type="molecule type" value="Genomic_DNA"/>
</dbReference>
<evidence type="ECO:0000256" key="2">
    <source>
        <dbReference type="ARBA" id="ARBA00022448"/>
    </source>
</evidence>
<keyword evidence="6 9" id="KW-0812">Transmembrane</keyword>
<evidence type="ECO:0000256" key="7">
    <source>
        <dbReference type="ARBA" id="ARBA00022989"/>
    </source>
</evidence>
<dbReference type="PANTHER" id="PTHR32196:SF32">
    <property type="entry name" value="XYLOSE TRANSPORT SYSTEM PERMEASE PROTEIN XYLH"/>
    <property type="match status" value="1"/>
</dbReference>
<evidence type="ECO:0000256" key="9">
    <source>
        <dbReference type="SAM" id="Phobius"/>
    </source>
</evidence>
<dbReference type="InterPro" id="IPR001851">
    <property type="entry name" value="ABC_transp_permease"/>
</dbReference>
<protein>
    <submittedName>
        <fullName evidence="10">Unannotated protein</fullName>
    </submittedName>
</protein>
<feature type="transmembrane region" description="Helical" evidence="9">
    <location>
        <begin position="335"/>
        <end position="354"/>
    </location>
</feature>
<evidence type="ECO:0000256" key="3">
    <source>
        <dbReference type="ARBA" id="ARBA00022475"/>
    </source>
</evidence>
<dbReference type="PANTHER" id="PTHR32196">
    <property type="entry name" value="ABC TRANSPORTER PERMEASE PROTEIN YPHD-RELATED-RELATED"/>
    <property type="match status" value="1"/>
</dbReference>
<feature type="transmembrane region" description="Helical" evidence="9">
    <location>
        <begin position="114"/>
        <end position="135"/>
    </location>
</feature>
<keyword evidence="8 9" id="KW-0472">Membrane</keyword>
<keyword evidence="7 9" id="KW-1133">Transmembrane helix</keyword>
<dbReference type="GO" id="GO:0022857">
    <property type="term" value="F:transmembrane transporter activity"/>
    <property type="evidence" value="ECO:0007669"/>
    <property type="project" value="InterPro"/>
</dbReference>
<dbReference type="AlphaFoldDB" id="A0A6J6E4B2"/>
<evidence type="ECO:0000256" key="4">
    <source>
        <dbReference type="ARBA" id="ARBA00022519"/>
    </source>
</evidence>
<keyword evidence="5" id="KW-0762">Sugar transport</keyword>
<evidence type="ECO:0000256" key="8">
    <source>
        <dbReference type="ARBA" id="ARBA00023136"/>
    </source>
</evidence>
<evidence type="ECO:0000256" key="6">
    <source>
        <dbReference type="ARBA" id="ARBA00022692"/>
    </source>
</evidence>
<keyword evidence="2" id="KW-0813">Transport</keyword>
<keyword evidence="4" id="KW-0997">Cell inner membrane</keyword>
<gene>
    <name evidence="10" type="ORF">UFOPK1740_00162</name>
</gene>
<comment type="subcellular location">
    <subcellularLocation>
        <location evidence="1">Cell membrane</location>
        <topology evidence="1">Multi-pass membrane protein</topology>
    </subcellularLocation>
</comment>
<feature type="transmembrane region" description="Helical" evidence="9">
    <location>
        <begin position="181"/>
        <end position="206"/>
    </location>
</feature>
<feature type="transmembrane region" description="Helical" evidence="9">
    <location>
        <begin position="142"/>
        <end position="161"/>
    </location>
</feature>
<feature type="transmembrane region" description="Helical" evidence="9">
    <location>
        <begin position="218"/>
        <end position="239"/>
    </location>
</feature>
<organism evidence="10">
    <name type="scientific">freshwater metagenome</name>
    <dbReference type="NCBI Taxonomy" id="449393"/>
    <lineage>
        <taxon>unclassified sequences</taxon>
        <taxon>metagenomes</taxon>
        <taxon>ecological metagenomes</taxon>
    </lineage>
</organism>
<feature type="transmembrane region" description="Helical" evidence="9">
    <location>
        <begin position="60"/>
        <end position="83"/>
    </location>
</feature>